<evidence type="ECO:0000256" key="7">
    <source>
        <dbReference type="SAM" id="Phobius"/>
    </source>
</evidence>
<dbReference type="InterPro" id="IPR004813">
    <property type="entry name" value="OPT"/>
</dbReference>
<feature type="transmembrane region" description="Helical" evidence="7">
    <location>
        <begin position="6"/>
        <end position="28"/>
    </location>
</feature>
<dbReference type="PANTHER" id="PTHR31645">
    <property type="entry name" value="OLIGOPEPTIDE TRANSPORTER YGL114W-RELATED"/>
    <property type="match status" value="1"/>
</dbReference>
<dbReference type="EMBL" id="JANAVB010028141">
    <property type="protein sequence ID" value="KAJ6816868.1"/>
    <property type="molecule type" value="Genomic_DNA"/>
</dbReference>
<reference evidence="8" key="1">
    <citation type="journal article" date="2023" name="GigaByte">
        <title>Genome assembly of the bearded iris, Iris pallida Lam.</title>
        <authorList>
            <person name="Bruccoleri R.E."/>
            <person name="Oakeley E.J."/>
            <person name="Faust A.M.E."/>
            <person name="Altorfer M."/>
            <person name="Dessus-Babus S."/>
            <person name="Burckhardt D."/>
            <person name="Oertli M."/>
            <person name="Naumann U."/>
            <person name="Petersen F."/>
            <person name="Wong J."/>
        </authorList>
    </citation>
    <scope>NUCLEOTIDE SEQUENCE</scope>
    <source>
        <strain evidence="8">GSM-AAB239-AS_SAM_17_03QT</strain>
    </source>
</reference>
<evidence type="ECO:0000313" key="8">
    <source>
        <dbReference type="EMBL" id="KAJ6816868.1"/>
    </source>
</evidence>
<evidence type="ECO:0000256" key="2">
    <source>
        <dbReference type="ARBA" id="ARBA00010276"/>
    </source>
</evidence>
<dbReference type="GO" id="GO:0005886">
    <property type="term" value="C:plasma membrane"/>
    <property type="evidence" value="ECO:0007669"/>
    <property type="project" value="TreeGrafter"/>
</dbReference>
<keyword evidence="5 7" id="KW-1133">Transmembrane helix</keyword>
<keyword evidence="3" id="KW-0813">Transport</keyword>
<evidence type="ECO:0000256" key="1">
    <source>
        <dbReference type="ARBA" id="ARBA00004141"/>
    </source>
</evidence>
<sequence>MFPEVKWYYVIVAYVLAPVLGFCNAYGAGLTDMNMAYNYGKVSLFILAALAGKDSGVVAGLVGCGLIKSVVSISADLMHDFKTGHLTLTSPRSMLLSQAIGTAMGCVIAPLTFLLFYSAFDVGNPDGSFKAPYALIYRNMAILGVQGFSALPRHCLQLCYGFFGFAVVSNLMRDIFPSKYGRWVPLPMAMAVPFLVGASFAVDMCIGSLIVFTWEKVDRGKAALMVPAVASGLICGDGLWTLPSSLLALAKINPPICMSFMSTR</sequence>
<dbReference type="Pfam" id="PF03169">
    <property type="entry name" value="OPT"/>
    <property type="match status" value="1"/>
</dbReference>
<comment type="similarity">
    <text evidence="2">Belongs to the YSL (TC 2.A.67.2) family.</text>
</comment>
<proteinExistence type="inferred from homology"/>
<dbReference type="GO" id="GO:0051980">
    <property type="term" value="F:iron-nicotianamine transmembrane transporter activity"/>
    <property type="evidence" value="ECO:0007669"/>
    <property type="project" value="TreeGrafter"/>
</dbReference>
<keyword evidence="9" id="KW-1185">Reference proteome</keyword>
<dbReference type="PANTHER" id="PTHR31645:SF4">
    <property type="entry name" value="METAL-NICOTIANAMINE TRANSPORTER YSL3"/>
    <property type="match status" value="1"/>
</dbReference>
<evidence type="ECO:0000256" key="6">
    <source>
        <dbReference type="ARBA" id="ARBA00023136"/>
    </source>
</evidence>
<feature type="transmembrane region" description="Helical" evidence="7">
    <location>
        <begin position="99"/>
        <end position="120"/>
    </location>
</feature>
<evidence type="ECO:0000256" key="4">
    <source>
        <dbReference type="ARBA" id="ARBA00022692"/>
    </source>
</evidence>
<dbReference type="GO" id="GO:0035673">
    <property type="term" value="F:oligopeptide transmembrane transporter activity"/>
    <property type="evidence" value="ECO:0007669"/>
    <property type="project" value="InterPro"/>
</dbReference>
<gene>
    <name evidence="8" type="ORF">M6B38_416060</name>
</gene>
<dbReference type="NCBIfam" id="TIGR00728">
    <property type="entry name" value="OPT_sfam"/>
    <property type="match status" value="1"/>
</dbReference>
<evidence type="ECO:0000313" key="9">
    <source>
        <dbReference type="Proteomes" id="UP001140949"/>
    </source>
</evidence>
<feature type="transmembrane region" description="Helical" evidence="7">
    <location>
        <begin position="132"/>
        <end position="151"/>
    </location>
</feature>
<dbReference type="GO" id="GO:0010039">
    <property type="term" value="P:response to iron ion"/>
    <property type="evidence" value="ECO:0007669"/>
    <property type="project" value="TreeGrafter"/>
</dbReference>
<name>A0AAX6FL83_IRIPA</name>
<dbReference type="Proteomes" id="UP001140949">
    <property type="component" value="Unassembled WGS sequence"/>
</dbReference>
<organism evidence="8 9">
    <name type="scientific">Iris pallida</name>
    <name type="common">Sweet iris</name>
    <dbReference type="NCBI Taxonomy" id="29817"/>
    <lineage>
        <taxon>Eukaryota</taxon>
        <taxon>Viridiplantae</taxon>
        <taxon>Streptophyta</taxon>
        <taxon>Embryophyta</taxon>
        <taxon>Tracheophyta</taxon>
        <taxon>Spermatophyta</taxon>
        <taxon>Magnoliopsida</taxon>
        <taxon>Liliopsida</taxon>
        <taxon>Asparagales</taxon>
        <taxon>Iridaceae</taxon>
        <taxon>Iridoideae</taxon>
        <taxon>Irideae</taxon>
        <taxon>Iris</taxon>
    </lineage>
</organism>
<keyword evidence="6 7" id="KW-0472">Membrane</keyword>
<comment type="subcellular location">
    <subcellularLocation>
        <location evidence="1">Membrane</location>
        <topology evidence="1">Multi-pass membrane protein</topology>
    </subcellularLocation>
</comment>
<keyword evidence="4 7" id="KW-0812">Transmembrane</keyword>
<dbReference type="AlphaFoldDB" id="A0AAX6FL83"/>
<accession>A0AAX6FL83</accession>
<dbReference type="GO" id="GO:0048316">
    <property type="term" value="P:seed development"/>
    <property type="evidence" value="ECO:0007669"/>
    <property type="project" value="TreeGrafter"/>
</dbReference>
<dbReference type="InterPro" id="IPR045035">
    <property type="entry name" value="YSL-like"/>
</dbReference>
<evidence type="ECO:0000256" key="5">
    <source>
        <dbReference type="ARBA" id="ARBA00022989"/>
    </source>
</evidence>
<evidence type="ECO:0000256" key="3">
    <source>
        <dbReference type="ARBA" id="ARBA00022448"/>
    </source>
</evidence>
<comment type="caution">
    <text evidence="8">The sequence shown here is derived from an EMBL/GenBank/DDBJ whole genome shotgun (WGS) entry which is preliminary data.</text>
</comment>
<protein>
    <submittedName>
        <fullName evidence="8">Metal-nicotianamine transporter YSL9 isoform X1</fullName>
    </submittedName>
</protein>
<feature type="transmembrane region" description="Helical" evidence="7">
    <location>
        <begin position="158"/>
        <end position="176"/>
    </location>
</feature>
<feature type="transmembrane region" description="Helical" evidence="7">
    <location>
        <begin position="188"/>
        <end position="212"/>
    </location>
</feature>
<reference evidence="8" key="2">
    <citation type="submission" date="2023-04" db="EMBL/GenBank/DDBJ databases">
        <authorList>
            <person name="Bruccoleri R.E."/>
            <person name="Oakeley E.J."/>
            <person name="Faust A.-M."/>
            <person name="Dessus-Babus S."/>
            <person name="Altorfer M."/>
            <person name="Burckhardt D."/>
            <person name="Oertli M."/>
            <person name="Naumann U."/>
            <person name="Petersen F."/>
            <person name="Wong J."/>
        </authorList>
    </citation>
    <scope>NUCLEOTIDE SEQUENCE</scope>
    <source>
        <strain evidence="8">GSM-AAB239-AS_SAM_17_03QT</strain>
        <tissue evidence="8">Leaf</tissue>
    </source>
</reference>